<dbReference type="GO" id="GO:0051707">
    <property type="term" value="P:response to other organism"/>
    <property type="evidence" value="ECO:0007669"/>
    <property type="project" value="UniProtKB-ARBA"/>
</dbReference>
<dbReference type="PANTHER" id="PTHR15454:SF7">
    <property type="entry name" value="OS07G0106100 PROTEIN"/>
    <property type="match status" value="1"/>
</dbReference>
<dbReference type="InterPro" id="IPR001611">
    <property type="entry name" value="Leu-rich_rpt"/>
</dbReference>
<dbReference type="SUPFAM" id="SSF52075">
    <property type="entry name" value="Outer arm dynein light chain 1"/>
    <property type="match status" value="1"/>
</dbReference>
<comment type="caution">
    <text evidence="4">The sequence shown here is derived from an EMBL/GenBank/DDBJ whole genome shotgun (WGS) entry which is preliminary data.</text>
</comment>
<accession>A0AAD8JJF9</accession>
<feature type="compositionally biased region" description="Polar residues" evidence="3">
    <location>
        <begin position="191"/>
        <end position="208"/>
    </location>
</feature>
<dbReference type="AlphaFoldDB" id="A0AAD8JJF9"/>
<keyword evidence="5" id="KW-1185">Reference proteome</keyword>
<protein>
    <submittedName>
        <fullName evidence="4">Protein phosphatase 1 regulatory subunit pprA</fullName>
    </submittedName>
</protein>
<feature type="compositionally biased region" description="Basic and acidic residues" evidence="3">
    <location>
        <begin position="145"/>
        <end position="157"/>
    </location>
</feature>
<dbReference type="SMART" id="SM00365">
    <property type="entry name" value="LRR_SD22"/>
    <property type="match status" value="4"/>
</dbReference>
<dbReference type="SMART" id="SM00369">
    <property type="entry name" value="LRR_TYP"/>
    <property type="match status" value="3"/>
</dbReference>
<dbReference type="InterPro" id="IPR003591">
    <property type="entry name" value="Leu-rich_rpt_typical-subtyp"/>
</dbReference>
<dbReference type="PANTHER" id="PTHR15454">
    <property type="entry name" value="NISCHARIN RELATED"/>
    <property type="match status" value="1"/>
</dbReference>
<dbReference type="Proteomes" id="UP001237642">
    <property type="component" value="Unassembled WGS sequence"/>
</dbReference>
<reference evidence="4" key="1">
    <citation type="submission" date="2023-02" db="EMBL/GenBank/DDBJ databases">
        <title>Genome of toxic invasive species Heracleum sosnowskyi carries increased number of genes despite the absence of recent whole-genome duplications.</title>
        <authorList>
            <person name="Schelkunov M."/>
            <person name="Shtratnikova V."/>
            <person name="Makarenko M."/>
            <person name="Klepikova A."/>
            <person name="Omelchenko D."/>
            <person name="Novikova G."/>
            <person name="Obukhova E."/>
            <person name="Bogdanov V."/>
            <person name="Penin A."/>
            <person name="Logacheva M."/>
        </authorList>
    </citation>
    <scope>NUCLEOTIDE SEQUENCE</scope>
    <source>
        <strain evidence="4">Hsosn_3</strain>
        <tissue evidence="4">Leaf</tissue>
    </source>
</reference>
<dbReference type="FunFam" id="3.80.10.10:FF:000320">
    <property type="entry name" value="Protein phosphatase 1 regulatory subunit pprA"/>
    <property type="match status" value="1"/>
</dbReference>
<dbReference type="Pfam" id="PF13855">
    <property type="entry name" value="LRR_8"/>
    <property type="match status" value="1"/>
</dbReference>
<evidence type="ECO:0000256" key="1">
    <source>
        <dbReference type="ARBA" id="ARBA00022614"/>
    </source>
</evidence>
<proteinExistence type="predicted"/>
<dbReference type="EMBL" id="JAUIZM010000001">
    <property type="protein sequence ID" value="KAK1405399.1"/>
    <property type="molecule type" value="Genomic_DNA"/>
</dbReference>
<sequence length="687" mass="75229">MIRFSCYNGHIHPSKLEVIDDLSEEAMHKALEDGIDNYELKNNKSSCGKPLDLKANEDGICITADQVTTSSSIDRDCKFDEINIKHMAETKDVARKIHMKRSQSLGNELYRKAILIGVADSGEDTDQGLSADGSHDPSGSLVSFGEKDHEVSTSDKFPEALRSDTVQVSSDLVRDGSSFLTGDPQQKVEWSDNSDTQFPGDCSNHTPGKPRSTNVLLRSFSSSDAVAYGGHITGYYVPRATSCCGLNALDLKQEDTIAHKIGTHVCQDGEGDDSVEHNDRTIMQDPANDGYEGYNCVGTAKHWILPDEANTSKNQFESMIDYQEEYPTKDFKIKRIEEWVSNLQHCSPSEETHDLSMTFDYPADTGGEGSNGLSTSKQDSKITPGMESVKRYISSLSATSTSAQLANHGLVVIPFLSAFVGLKALNLSGNAIVRITAGALPRGLHVLNLSKNNISIIEGLRELTRLRVLDLSYNRILRIGHGLASCSSLKELYLAGNKISEVEGLHRLLKLNVLDFRFNKISTTKGLGQLAANYNSLQAISIEGNPALKNVGDEQLKKHLLGLLPHLVYYNRRSIKVGSTKDLGSARLNVSGHQFDRGLRSSELKTARKGSHLVAAPKKPPSVIHGRRNHQAAALVKPTRDKHGRLPPSGMRTVSRASFYDFGKRGISFKPDLTMHRSRSAGNLGSL</sequence>
<keyword evidence="1" id="KW-0433">Leucine-rich repeat</keyword>
<evidence type="ECO:0000256" key="2">
    <source>
        <dbReference type="ARBA" id="ARBA00022737"/>
    </source>
</evidence>
<dbReference type="InterPro" id="IPR032675">
    <property type="entry name" value="LRR_dom_sf"/>
</dbReference>
<reference evidence="4" key="2">
    <citation type="submission" date="2023-05" db="EMBL/GenBank/DDBJ databases">
        <authorList>
            <person name="Schelkunov M.I."/>
        </authorList>
    </citation>
    <scope>NUCLEOTIDE SEQUENCE</scope>
    <source>
        <strain evidence="4">Hsosn_3</strain>
        <tissue evidence="4">Leaf</tissue>
    </source>
</reference>
<gene>
    <name evidence="4" type="ORF">POM88_005004</name>
</gene>
<dbReference type="Gene3D" id="3.80.10.10">
    <property type="entry name" value="Ribonuclease Inhibitor"/>
    <property type="match status" value="1"/>
</dbReference>
<dbReference type="GO" id="GO:0005737">
    <property type="term" value="C:cytoplasm"/>
    <property type="evidence" value="ECO:0007669"/>
    <property type="project" value="TreeGrafter"/>
</dbReference>
<evidence type="ECO:0000313" key="4">
    <source>
        <dbReference type="EMBL" id="KAK1405399.1"/>
    </source>
</evidence>
<keyword evidence="2" id="KW-0677">Repeat</keyword>
<dbReference type="PROSITE" id="PS51450">
    <property type="entry name" value="LRR"/>
    <property type="match status" value="3"/>
</dbReference>
<evidence type="ECO:0000313" key="5">
    <source>
        <dbReference type="Proteomes" id="UP001237642"/>
    </source>
</evidence>
<evidence type="ECO:0000256" key="3">
    <source>
        <dbReference type="SAM" id="MobiDB-lite"/>
    </source>
</evidence>
<name>A0AAD8JJF9_9APIA</name>
<feature type="region of interest" description="Disordered" evidence="3">
    <location>
        <begin position="125"/>
        <end position="157"/>
    </location>
</feature>
<dbReference type="GO" id="GO:0006952">
    <property type="term" value="P:defense response"/>
    <property type="evidence" value="ECO:0007669"/>
    <property type="project" value="UniProtKB-ARBA"/>
</dbReference>
<organism evidence="4 5">
    <name type="scientific">Heracleum sosnowskyi</name>
    <dbReference type="NCBI Taxonomy" id="360622"/>
    <lineage>
        <taxon>Eukaryota</taxon>
        <taxon>Viridiplantae</taxon>
        <taxon>Streptophyta</taxon>
        <taxon>Embryophyta</taxon>
        <taxon>Tracheophyta</taxon>
        <taxon>Spermatophyta</taxon>
        <taxon>Magnoliopsida</taxon>
        <taxon>eudicotyledons</taxon>
        <taxon>Gunneridae</taxon>
        <taxon>Pentapetalae</taxon>
        <taxon>asterids</taxon>
        <taxon>campanulids</taxon>
        <taxon>Apiales</taxon>
        <taxon>Apiaceae</taxon>
        <taxon>Apioideae</taxon>
        <taxon>apioid superclade</taxon>
        <taxon>Tordylieae</taxon>
        <taxon>Tordyliinae</taxon>
        <taxon>Heracleum</taxon>
    </lineage>
</organism>
<feature type="region of interest" description="Disordered" evidence="3">
    <location>
        <begin position="175"/>
        <end position="208"/>
    </location>
</feature>